<keyword evidence="3" id="KW-0812">Transmembrane</keyword>
<dbReference type="GO" id="GO:0015095">
    <property type="term" value="F:magnesium ion transmembrane transporter activity"/>
    <property type="evidence" value="ECO:0007669"/>
    <property type="project" value="InterPro"/>
</dbReference>
<feature type="compositionally biased region" description="Polar residues" evidence="6">
    <location>
        <begin position="173"/>
        <end position="207"/>
    </location>
</feature>
<dbReference type="FunFam" id="1.20.58.340:FF:000008">
    <property type="entry name" value="CorA family metal ion transporter"/>
    <property type="match status" value="1"/>
</dbReference>
<dbReference type="Gene3D" id="3.30.460.20">
    <property type="entry name" value="CorA soluble domain-like"/>
    <property type="match status" value="1"/>
</dbReference>
<dbReference type="GO" id="GO:0000329">
    <property type="term" value="C:fungal-type vacuole membrane"/>
    <property type="evidence" value="ECO:0007669"/>
    <property type="project" value="TreeGrafter"/>
</dbReference>
<feature type="compositionally biased region" description="Polar residues" evidence="6">
    <location>
        <begin position="63"/>
        <end position="73"/>
    </location>
</feature>
<dbReference type="AlphaFoldDB" id="A0A167XE26"/>
<feature type="compositionally biased region" description="Low complexity" evidence="6">
    <location>
        <begin position="337"/>
        <end position="356"/>
    </location>
</feature>
<protein>
    <submittedName>
        <fullName evidence="7">Putative metal ion transporter</fullName>
    </submittedName>
</protein>
<keyword evidence="5" id="KW-0472">Membrane</keyword>
<gene>
    <name evidence="7" type="ORF">EN45_028810</name>
</gene>
<dbReference type="Proteomes" id="UP000076449">
    <property type="component" value="Chromosome I"/>
</dbReference>
<evidence type="ECO:0000256" key="2">
    <source>
        <dbReference type="ARBA" id="ARBA00009765"/>
    </source>
</evidence>
<feature type="region of interest" description="Disordered" evidence="6">
    <location>
        <begin position="327"/>
        <end position="363"/>
    </location>
</feature>
<dbReference type="InterPro" id="IPR045861">
    <property type="entry name" value="CorA_cytoplasmic_dom"/>
</dbReference>
<feature type="compositionally biased region" description="Low complexity" evidence="6">
    <location>
        <begin position="13"/>
        <end position="23"/>
    </location>
</feature>
<evidence type="ECO:0000256" key="1">
    <source>
        <dbReference type="ARBA" id="ARBA00004141"/>
    </source>
</evidence>
<feature type="compositionally biased region" description="Basic residues" evidence="6">
    <location>
        <begin position="83"/>
        <end position="99"/>
    </location>
</feature>
<dbReference type="PANTHER" id="PTHR21535">
    <property type="entry name" value="MAGNESIUM AND COBALT TRANSPORT PROTEIN/MITOCHONDRIAL IMPORT INNER MEMBRANE TRANSLOCASE SUBUNIT TIM8"/>
    <property type="match status" value="1"/>
</dbReference>
<dbReference type="CDD" id="cd12829">
    <property type="entry name" value="Alr1p-like"/>
    <property type="match status" value="1"/>
</dbReference>
<feature type="compositionally biased region" description="Basic and acidic residues" evidence="6">
    <location>
        <begin position="125"/>
        <end position="139"/>
    </location>
</feature>
<comment type="similarity">
    <text evidence="2">Belongs to the CorA metal ion transporter (MIT) (TC 1.A.35) family.</text>
</comment>
<dbReference type="InterPro" id="IPR044089">
    <property type="entry name" value="Alr1-like"/>
</dbReference>
<dbReference type="GO" id="GO:0010961">
    <property type="term" value="P:intracellular magnesium ion homeostasis"/>
    <property type="evidence" value="ECO:0007669"/>
    <property type="project" value="TreeGrafter"/>
</dbReference>
<organism evidence="7">
    <name type="scientific">Penicillium chrysogenum</name>
    <name type="common">Penicillium notatum</name>
    <dbReference type="NCBI Taxonomy" id="5076"/>
    <lineage>
        <taxon>Eukaryota</taxon>
        <taxon>Fungi</taxon>
        <taxon>Dikarya</taxon>
        <taxon>Ascomycota</taxon>
        <taxon>Pezizomycotina</taxon>
        <taxon>Eurotiomycetes</taxon>
        <taxon>Eurotiomycetidae</taxon>
        <taxon>Eurotiales</taxon>
        <taxon>Aspergillaceae</taxon>
        <taxon>Penicillium</taxon>
        <taxon>Penicillium chrysogenum species complex</taxon>
    </lineage>
</organism>
<evidence type="ECO:0000256" key="3">
    <source>
        <dbReference type="ARBA" id="ARBA00022692"/>
    </source>
</evidence>
<feature type="compositionally biased region" description="Basic and acidic residues" evidence="6">
    <location>
        <begin position="156"/>
        <end position="172"/>
    </location>
</feature>
<feature type="compositionally biased region" description="Low complexity" evidence="6">
    <location>
        <begin position="593"/>
        <end position="606"/>
    </location>
</feature>
<comment type="subcellular location">
    <subcellularLocation>
        <location evidence="1">Membrane</location>
        <topology evidence="1">Multi-pass membrane protein</topology>
    </subcellularLocation>
</comment>
<dbReference type="Pfam" id="PF01544">
    <property type="entry name" value="CorA"/>
    <property type="match status" value="2"/>
</dbReference>
<evidence type="ECO:0000256" key="4">
    <source>
        <dbReference type="ARBA" id="ARBA00022989"/>
    </source>
</evidence>
<evidence type="ECO:0000313" key="7">
    <source>
        <dbReference type="EMBL" id="KZN92720.1"/>
    </source>
</evidence>
<keyword evidence="4" id="KW-1133">Transmembrane helix</keyword>
<dbReference type="SUPFAM" id="SSF144083">
    <property type="entry name" value="Magnesium transport protein CorA, transmembrane region"/>
    <property type="match status" value="1"/>
</dbReference>
<feature type="region of interest" description="Disordered" evidence="6">
    <location>
        <begin position="484"/>
        <end position="612"/>
    </location>
</feature>
<dbReference type="SUPFAM" id="SSF143865">
    <property type="entry name" value="CorA soluble domain-like"/>
    <property type="match status" value="1"/>
</dbReference>
<dbReference type="PANTHER" id="PTHR21535:SF51">
    <property type="entry name" value="MANGANESE RESISTANCE PROTEIN MNR2"/>
    <property type="match status" value="1"/>
</dbReference>
<evidence type="ECO:0000256" key="5">
    <source>
        <dbReference type="ARBA" id="ARBA00023136"/>
    </source>
</evidence>
<sequence>MDPPMIPIPGTASSRPPRSSHSSSPRKRPQHSDYPPADNNASHGLMSGGRAPGTGPVPVPETSPANKTRSNPPADNAAGKPSKSSKRKKNRNRKRRNRHQSFIPPSREESHDSPTEISDAGGVRDSMEADRPTSRDKSFFKLGRNLSNTSLESDALLDHRDQPSMRPRRDSRLASSFRPSSLTSNVFRSNDGQSRNTPRGTRSQQHNGDSDEEDTNDRTPLMRPVSGQIPGHNRYGTDTRPGLFSSRARHPSAQTISSECSPKDDRSPLYSPCVDRDYDVNNPPSIPGSPKLGPEMNYEDAVVTGADWDFSMARSLDNRKDSLNPLNDTLIDIEGNGSHPHSAPSSSPGSPLLSPHQELRRRRTVAVPAEEDVCFPTEAISELGDEGPRQMRDEVGERRRRRHRRWPDLSVLEEWSREEKEERNGDIRVKRISEPVLVEGRLRPQYTGWRREEDEAPYRFTYFNEEFPSTIHAQTISELVQPGGSFRDLFIPDPPELEDSSEDEDDEDESFVENPAFNNSTQAPNKPTYHSDNQSQGQGHQTNVNPHMTTQTVAPNGRSTSDLMTGNAPPVRGPSRLSVISEGRPDSHRELSPAPSNTPFNNTPNTKPKRYGPRPTFWLDVLSPTDGEMRTIAKAFGIHALTAEDIMMQEAREKVELFRSYYFVNYRTFEQDVNSEDYLEPVNMYVVVFREGVISFHFSQTPHPANVRRRIRQLMDYLILSSDWISYALIDDITDVFGPLIQAIEDEVDEIDEMIMQMHSSSKEVSSNDSVLPSFAPGEMLRRVGECRKKVMGLILSRAHSNYLAQINILMNERQEHTADVLGKLTVLGTIVLPMNIICGMWGMNVKVPGQDIDSLTWFWCSMSSLFSFPDYLLILRSYCRTMRVCICICLDC</sequence>
<name>A0A167XE26_PENCH</name>
<reference evidence="7" key="1">
    <citation type="journal article" date="2014" name="Genome Announc.">
        <title>Complete sequencing and chromosome-scale genome assembly of the industrial progenitor strain P2niaD18 from the penicillin producer Penicillium chrysogenum.</title>
        <authorList>
            <person name="Specht T."/>
            <person name="Dahlmann T.A."/>
            <person name="Zadra I."/>
            <person name="Kurnsteiner H."/>
            <person name="Kuck U."/>
        </authorList>
    </citation>
    <scope>NUCLEOTIDE SEQUENCE [LARGE SCALE GENOMIC DNA]</scope>
    <source>
        <strain evidence="7">P2niaD18</strain>
    </source>
</reference>
<dbReference type="Gene3D" id="1.20.58.340">
    <property type="entry name" value="Magnesium transport protein CorA, transmembrane region"/>
    <property type="match status" value="2"/>
</dbReference>
<feature type="region of interest" description="Disordered" evidence="6">
    <location>
        <begin position="1"/>
        <end position="270"/>
    </location>
</feature>
<accession>A0A167XE26</accession>
<feature type="compositionally biased region" description="Polar residues" evidence="6">
    <location>
        <begin position="516"/>
        <end position="564"/>
    </location>
</feature>
<dbReference type="InterPro" id="IPR045863">
    <property type="entry name" value="CorA_TM1_TM2"/>
</dbReference>
<dbReference type="InterPro" id="IPR002523">
    <property type="entry name" value="MgTranspt_CorA/ZnTranspt_ZntB"/>
</dbReference>
<proteinExistence type="inferred from homology"/>
<feature type="compositionally biased region" description="Acidic residues" evidence="6">
    <location>
        <begin position="495"/>
        <end position="511"/>
    </location>
</feature>
<dbReference type="EMBL" id="CM002798">
    <property type="protein sequence ID" value="KZN92720.1"/>
    <property type="molecule type" value="Genomic_DNA"/>
</dbReference>
<evidence type="ECO:0000256" key="6">
    <source>
        <dbReference type="SAM" id="MobiDB-lite"/>
    </source>
</evidence>